<protein>
    <submittedName>
        <fullName evidence="1">Uncharacterized protein</fullName>
    </submittedName>
</protein>
<name>A0A9W5AWM5_CAMHY</name>
<accession>A0A9W5AWM5</accession>
<gene>
    <name evidence="1" type="ORF">ERS739223_01557</name>
</gene>
<organism evidence="1 2">
    <name type="scientific">Campylobacter hyointestinalis subsp. hyointestinalis</name>
    <dbReference type="NCBI Taxonomy" id="91352"/>
    <lineage>
        <taxon>Bacteria</taxon>
        <taxon>Pseudomonadati</taxon>
        <taxon>Campylobacterota</taxon>
        <taxon>Epsilonproteobacteria</taxon>
        <taxon>Campylobacterales</taxon>
        <taxon>Campylobacteraceae</taxon>
        <taxon>Campylobacter</taxon>
    </lineage>
</organism>
<dbReference type="Proteomes" id="UP000052245">
    <property type="component" value="Unassembled WGS sequence"/>
</dbReference>
<dbReference type="AlphaFoldDB" id="A0A9W5AWM5"/>
<proteinExistence type="predicted"/>
<evidence type="ECO:0000313" key="2">
    <source>
        <dbReference type="Proteomes" id="UP000052245"/>
    </source>
</evidence>
<reference evidence="1 2" key="1">
    <citation type="submission" date="2015-11" db="EMBL/GenBank/DDBJ databases">
        <authorList>
            <consortium name="Pathogen Informatics"/>
        </authorList>
    </citation>
    <scope>NUCLEOTIDE SEQUENCE [LARGE SCALE GENOMIC DNA]</scope>
    <source>
        <strain evidence="1 2">007A-0283</strain>
    </source>
</reference>
<dbReference type="EMBL" id="FAVC01000003">
    <property type="protein sequence ID" value="CUU90361.1"/>
    <property type="molecule type" value="Genomic_DNA"/>
</dbReference>
<comment type="caution">
    <text evidence="1">The sequence shown here is derived from an EMBL/GenBank/DDBJ whole genome shotgun (WGS) entry which is preliminary data.</text>
</comment>
<evidence type="ECO:0000313" key="1">
    <source>
        <dbReference type="EMBL" id="CUU90361.1"/>
    </source>
</evidence>
<sequence>MARIGFLSHSENRGTPLAGTLVLAWSYELVRNDNTQ</sequence>